<proteinExistence type="predicted"/>
<feature type="compositionally biased region" description="Basic and acidic residues" evidence="1">
    <location>
        <begin position="92"/>
        <end position="105"/>
    </location>
</feature>
<evidence type="ECO:0000256" key="1">
    <source>
        <dbReference type="SAM" id="MobiDB-lite"/>
    </source>
</evidence>
<dbReference type="PANTHER" id="PTHR11477">
    <property type="entry name" value="TRANSCRIPTION FACTOR S-II ZINC FINGER DOMAIN-CONTAINING PROTEIN"/>
    <property type="match status" value="1"/>
</dbReference>
<name>A0ABX0S060_PONBL</name>
<dbReference type="EMBL" id="PGGH01043110">
    <property type="protein sequence ID" value="NIG58498.1"/>
    <property type="molecule type" value="Genomic_DNA"/>
</dbReference>
<protein>
    <submittedName>
        <fullName evidence="3">SPOC domain-containing protein 1</fullName>
    </submittedName>
</protein>
<feature type="region of interest" description="Disordered" evidence="1">
    <location>
        <begin position="79"/>
        <end position="119"/>
    </location>
</feature>
<comment type="caution">
    <text evidence="3">The sequence shown here is derived from an EMBL/GenBank/DDBJ whole genome shotgun (WGS) entry which is preliminary data.</text>
</comment>
<accession>A0ABX0S060</accession>
<keyword evidence="4" id="KW-1185">Reference proteome</keyword>
<dbReference type="InterPro" id="IPR012921">
    <property type="entry name" value="SPOC_C"/>
</dbReference>
<dbReference type="PANTHER" id="PTHR11477:SF18">
    <property type="entry name" value="SPOC DOMAIN-CONTAINING PROTEIN 1"/>
    <property type="match status" value="1"/>
</dbReference>
<dbReference type="Pfam" id="PF07744">
    <property type="entry name" value="SPOC"/>
    <property type="match status" value="1"/>
</dbReference>
<feature type="domain" description="Spen paralogue and orthologue SPOC C-terminal" evidence="2">
    <location>
        <begin position="149"/>
        <end position="227"/>
    </location>
</feature>
<evidence type="ECO:0000313" key="3">
    <source>
        <dbReference type="EMBL" id="NIG58498.1"/>
    </source>
</evidence>
<reference evidence="3" key="1">
    <citation type="submission" date="2018-05" db="EMBL/GenBank/DDBJ databases">
        <authorList>
            <person name="Pedro S.L.S."/>
            <person name="Freitas R.C."/>
            <person name="Barreto A.S."/>
            <person name="Lima A.O.S."/>
        </authorList>
    </citation>
    <scope>NUCLEOTIDE SEQUENCE</scope>
    <source>
        <strain evidence="3">BP203</strain>
        <tissue evidence="3">Muscle</tissue>
    </source>
</reference>
<feature type="region of interest" description="Disordered" evidence="1">
    <location>
        <begin position="1"/>
        <end position="31"/>
    </location>
</feature>
<feature type="compositionally biased region" description="Basic and acidic residues" evidence="1">
    <location>
        <begin position="19"/>
        <end position="28"/>
    </location>
</feature>
<organism evidence="3 4">
    <name type="scientific">Pontoporia blainvillei</name>
    <name type="common">Franciscana</name>
    <name type="synonym">Delphinus blainvillei</name>
    <dbReference type="NCBI Taxonomy" id="48723"/>
    <lineage>
        <taxon>Eukaryota</taxon>
        <taxon>Metazoa</taxon>
        <taxon>Chordata</taxon>
        <taxon>Craniata</taxon>
        <taxon>Vertebrata</taxon>
        <taxon>Euteleostomi</taxon>
        <taxon>Mammalia</taxon>
        <taxon>Eutheria</taxon>
        <taxon>Laurasiatheria</taxon>
        <taxon>Artiodactyla</taxon>
        <taxon>Whippomorpha</taxon>
        <taxon>Cetacea</taxon>
        <taxon>Odontoceti</taxon>
        <taxon>Pontoporiidae</taxon>
        <taxon>Pontoporia</taxon>
    </lineage>
</organism>
<evidence type="ECO:0000259" key="2">
    <source>
        <dbReference type="Pfam" id="PF07744"/>
    </source>
</evidence>
<dbReference type="Proteomes" id="UP001165941">
    <property type="component" value="Unassembled WGS sequence"/>
</dbReference>
<evidence type="ECO:0000313" key="4">
    <source>
        <dbReference type="Proteomes" id="UP001165941"/>
    </source>
</evidence>
<gene>
    <name evidence="3" type="ORF">BU61_1347</name>
</gene>
<sequence length="307" mass="33108">MASIDCGPLALPATSRGTTEQHEDTTEQHKHHFLDPSCRICMGGRETQEGHRGDWKPLYEQPASFLATRRMGDDAFQRAPSLVPMSSPEMPQTKEKPPTEPKDRLQMPAGSTKALPSQPPWEGSLDMFSIKQFRVKAQLVSGHSFWLIRDVCVVRLCPQGSRDTQNCHLLYSYLNNKQCHGLAAVEEVGVVLLPLPAFQPLPSRLRPLGGPGLEATHASLLLALLLPKAGLLATAESSPLWGKLLGTDTGEKAKGLGLGGPASDSLHQAVPLCISACAVCDSQSPCGRLCPLSVDPGPCVWPWVSES</sequence>